<comment type="similarity">
    <text evidence="4">Belongs to the L/F-transferase family.</text>
</comment>
<comment type="function">
    <text evidence="4">Functions in the N-end rule pathway of protein degradation where it conjugates Leu, Phe and, less efficiently, Met from aminoacyl-tRNAs to the N-termini of proteins containing an N-terminal arginine or lysine.</text>
</comment>
<dbReference type="EMBL" id="AP027081">
    <property type="protein sequence ID" value="BDU76394.1"/>
    <property type="molecule type" value="Genomic_DNA"/>
</dbReference>
<dbReference type="SUPFAM" id="SSF55729">
    <property type="entry name" value="Acyl-CoA N-acyltransferases (Nat)"/>
    <property type="match status" value="1"/>
</dbReference>
<dbReference type="GO" id="GO:0030163">
    <property type="term" value="P:protein catabolic process"/>
    <property type="evidence" value="ECO:0007669"/>
    <property type="project" value="UniProtKB-UniRule"/>
</dbReference>
<dbReference type="HAMAP" id="MF_00688">
    <property type="entry name" value="Leu_Phe_trans"/>
    <property type="match status" value="1"/>
</dbReference>
<dbReference type="PANTHER" id="PTHR30098:SF2">
    <property type="entry name" value="LEUCYL_PHENYLALANYL-TRNA--PROTEIN TRANSFERASE"/>
    <property type="match status" value="1"/>
</dbReference>
<comment type="subcellular location">
    <subcellularLocation>
        <location evidence="4">Cytoplasm</location>
    </subcellularLocation>
</comment>
<dbReference type="KEGG" id="msea:METESE_13520"/>
<dbReference type="InterPro" id="IPR042203">
    <property type="entry name" value="Leu/Phe-tRNA_Trfase_C"/>
</dbReference>
<protein>
    <recommendedName>
        <fullName evidence="4">Leucyl/phenylalanyl-tRNA--protein transferase</fullName>
        <ecNumber evidence="4">2.3.2.6</ecNumber>
    </recommendedName>
    <alternativeName>
        <fullName evidence="4">L/F-transferase</fullName>
    </alternativeName>
    <alternativeName>
        <fullName evidence="4">Leucyltransferase</fullName>
    </alternativeName>
    <alternativeName>
        <fullName evidence="4">Phenyalanyltransferase</fullName>
    </alternativeName>
</protein>
<evidence type="ECO:0000313" key="5">
    <source>
        <dbReference type="EMBL" id="BDU76394.1"/>
    </source>
</evidence>
<comment type="catalytic activity">
    <reaction evidence="4">
        <text>L-phenylalanyl-tRNA(Phe) + an N-terminal L-alpha-aminoacyl-[protein] = an N-terminal L-phenylalanyl-L-alpha-aminoacyl-[protein] + tRNA(Phe)</text>
        <dbReference type="Rhea" id="RHEA:43632"/>
        <dbReference type="Rhea" id="RHEA-COMP:9668"/>
        <dbReference type="Rhea" id="RHEA-COMP:9699"/>
        <dbReference type="Rhea" id="RHEA-COMP:10636"/>
        <dbReference type="Rhea" id="RHEA-COMP:10637"/>
        <dbReference type="ChEBI" id="CHEBI:78442"/>
        <dbReference type="ChEBI" id="CHEBI:78531"/>
        <dbReference type="ChEBI" id="CHEBI:78597"/>
        <dbReference type="ChEBI" id="CHEBI:83561"/>
        <dbReference type="EC" id="2.3.2.6"/>
    </reaction>
</comment>
<accession>A0AA48GUD2</accession>
<dbReference type="EC" id="2.3.2.6" evidence="4"/>
<keyword evidence="3 4" id="KW-0012">Acyltransferase</keyword>
<keyword evidence="2 4" id="KW-0808">Transferase</keyword>
<evidence type="ECO:0000256" key="3">
    <source>
        <dbReference type="ARBA" id="ARBA00023315"/>
    </source>
</evidence>
<comment type="catalytic activity">
    <reaction evidence="4">
        <text>N-terminal L-arginyl-[protein] + L-leucyl-tRNA(Leu) = N-terminal L-leucyl-L-arginyl-[protein] + tRNA(Leu) + H(+)</text>
        <dbReference type="Rhea" id="RHEA:50416"/>
        <dbReference type="Rhea" id="RHEA-COMP:9613"/>
        <dbReference type="Rhea" id="RHEA-COMP:9622"/>
        <dbReference type="Rhea" id="RHEA-COMP:12672"/>
        <dbReference type="Rhea" id="RHEA-COMP:12673"/>
        <dbReference type="ChEBI" id="CHEBI:15378"/>
        <dbReference type="ChEBI" id="CHEBI:64719"/>
        <dbReference type="ChEBI" id="CHEBI:78442"/>
        <dbReference type="ChEBI" id="CHEBI:78494"/>
        <dbReference type="ChEBI" id="CHEBI:133044"/>
        <dbReference type="EC" id="2.3.2.6"/>
    </reaction>
</comment>
<organism evidence="5 6">
    <name type="scientific">Mesoterricola sediminis</name>
    <dbReference type="NCBI Taxonomy" id="2927980"/>
    <lineage>
        <taxon>Bacteria</taxon>
        <taxon>Pseudomonadati</taxon>
        <taxon>Acidobacteriota</taxon>
        <taxon>Holophagae</taxon>
        <taxon>Holophagales</taxon>
        <taxon>Holophagaceae</taxon>
        <taxon>Mesoterricola</taxon>
    </lineage>
</organism>
<keyword evidence="1 4" id="KW-0963">Cytoplasm</keyword>
<reference evidence="5" key="1">
    <citation type="journal article" date="2023" name="Int. J. Syst. Evol. Microbiol.">
        <title>Mesoterricola silvestris gen. nov., sp. nov., Mesoterricola sediminis sp. nov., Geothrix oryzae sp. nov., Geothrix edaphica sp. nov., Geothrix rubra sp. nov., and Geothrix limicola sp. nov., six novel members of Acidobacteriota isolated from soils.</title>
        <authorList>
            <person name="Itoh H."/>
            <person name="Sugisawa Y."/>
            <person name="Mise K."/>
            <person name="Xu Z."/>
            <person name="Kuniyasu M."/>
            <person name="Ushijima N."/>
            <person name="Kawano K."/>
            <person name="Kobayashi E."/>
            <person name="Shiratori Y."/>
            <person name="Masuda Y."/>
            <person name="Senoo K."/>
        </authorList>
    </citation>
    <scope>NUCLEOTIDE SEQUENCE</scope>
    <source>
        <strain evidence="5">W786</strain>
    </source>
</reference>
<dbReference type="InterPro" id="IPR016181">
    <property type="entry name" value="Acyl_CoA_acyltransferase"/>
</dbReference>
<evidence type="ECO:0000256" key="1">
    <source>
        <dbReference type="ARBA" id="ARBA00022490"/>
    </source>
</evidence>
<dbReference type="GO" id="GO:0008914">
    <property type="term" value="F:leucyl-tRNA--protein transferase activity"/>
    <property type="evidence" value="ECO:0007669"/>
    <property type="project" value="UniProtKB-UniRule"/>
</dbReference>
<dbReference type="AlphaFoldDB" id="A0AA48GUD2"/>
<dbReference type="GO" id="GO:0005737">
    <property type="term" value="C:cytoplasm"/>
    <property type="evidence" value="ECO:0007669"/>
    <property type="project" value="UniProtKB-SubCell"/>
</dbReference>
<dbReference type="InterPro" id="IPR004616">
    <property type="entry name" value="Leu/Phe-tRNA_Trfase"/>
</dbReference>
<dbReference type="RefSeq" id="WP_243335690.1">
    <property type="nucleotide sequence ID" value="NZ_AP027081.1"/>
</dbReference>
<evidence type="ECO:0000256" key="4">
    <source>
        <dbReference type="HAMAP-Rule" id="MF_00688"/>
    </source>
</evidence>
<dbReference type="Proteomes" id="UP001228113">
    <property type="component" value="Chromosome"/>
</dbReference>
<evidence type="ECO:0000313" key="6">
    <source>
        <dbReference type="Proteomes" id="UP001228113"/>
    </source>
</evidence>
<dbReference type="PANTHER" id="PTHR30098">
    <property type="entry name" value="LEUCYL/PHENYLALANYL-TRNA--PROTEIN TRANSFERASE"/>
    <property type="match status" value="1"/>
</dbReference>
<dbReference type="NCBIfam" id="TIGR00667">
    <property type="entry name" value="aat"/>
    <property type="match status" value="1"/>
</dbReference>
<keyword evidence="6" id="KW-1185">Reference proteome</keyword>
<gene>
    <name evidence="4 5" type="primary">aat</name>
    <name evidence="5" type="ORF">METESE_13520</name>
</gene>
<dbReference type="InterPro" id="IPR042221">
    <property type="entry name" value="Leu/Phe-tRNA_Trfase_N"/>
</dbReference>
<proteinExistence type="inferred from homology"/>
<name>A0AA48GUD2_9BACT</name>
<dbReference type="Gene3D" id="3.40.630.70">
    <property type="entry name" value="Leucyl/phenylalanyl-tRNA-protein transferase, C-terminal domain"/>
    <property type="match status" value="1"/>
</dbReference>
<dbReference type="Gene3D" id="3.30.70.3550">
    <property type="entry name" value="Leucyl/phenylalanyl-tRNA-protein transferase, N-terminal domain"/>
    <property type="match status" value="1"/>
</dbReference>
<evidence type="ECO:0000256" key="2">
    <source>
        <dbReference type="ARBA" id="ARBA00022679"/>
    </source>
</evidence>
<sequence>MPVFALAEAPVFPDPRRSAPDGLLAVGGDLSVERLVQAYALGIFPWYGEGSPILWWSPPERAVFLPGDGRLPRSARKALARRPFEIRRDTRFAEVIAQCARVPRAGQDGTWITEEMEAAYGALHAAGYAHSFEAYRDGELMGGLYGVSLGAAFFGESMFSLEAYASRAAFQALLDTLAAWNFQLVDGQVPNANLETLGARTISRAAFLDRLARALQVPTRRGSWAE</sequence>
<comment type="catalytic activity">
    <reaction evidence="4">
        <text>N-terminal L-lysyl-[protein] + L-leucyl-tRNA(Leu) = N-terminal L-leucyl-L-lysyl-[protein] + tRNA(Leu) + H(+)</text>
        <dbReference type="Rhea" id="RHEA:12340"/>
        <dbReference type="Rhea" id="RHEA-COMP:9613"/>
        <dbReference type="Rhea" id="RHEA-COMP:9622"/>
        <dbReference type="Rhea" id="RHEA-COMP:12670"/>
        <dbReference type="Rhea" id="RHEA-COMP:12671"/>
        <dbReference type="ChEBI" id="CHEBI:15378"/>
        <dbReference type="ChEBI" id="CHEBI:65249"/>
        <dbReference type="ChEBI" id="CHEBI:78442"/>
        <dbReference type="ChEBI" id="CHEBI:78494"/>
        <dbReference type="ChEBI" id="CHEBI:133043"/>
        <dbReference type="EC" id="2.3.2.6"/>
    </reaction>
</comment>
<dbReference type="Pfam" id="PF03588">
    <property type="entry name" value="Leu_Phe_trans"/>
    <property type="match status" value="1"/>
</dbReference>